<comment type="caution">
    <text evidence="1">The sequence shown here is derived from an EMBL/GenBank/DDBJ whole genome shotgun (WGS) entry which is preliminary data.</text>
</comment>
<sequence>MTIDKEEMFNFMMKHRKDEIICIELYFREKPCPVVSIEKINGICHTEQLNSLRYRYMQAYEEQKEQLEKWD</sequence>
<dbReference type="Proteomes" id="UP000552309">
    <property type="component" value="Unassembled WGS sequence"/>
</dbReference>
<evidence type="ECO:0000313" key="1">
    <source>
        <dbReference type="EMBL" id="MBC2142864.1"/>
    </source>
</evidence>
<organism evidence="1 2">
    <name type="scientific">Listeria innocua</name>
    <dbReference type="NCBI Taxonomy" id="1642"/>
    <lineage>
        <taxon>Bacteria</taxon>
        <taxon>Bacillati</taxon>
        <taxon>Bacillota</taxon>
        <taxon>Bacilli</taxon>
        <taxon>Bacillales</taxon>
        <taxon>Listeriaceae</taxon>
        <taxon>Listeria</taxon>
    </lineage>
</organism>
<dbReference type="EMBL" id="JAARXV010000005">
    <property type="protein sequence ID" value="MBC2142864.1"/>
    <property type="molecule type" value="Genomic_DNA"/>
</dbReference>
<evidence type="ECO:0000313" key="2">
    <source>
        <dbReference type="Proteomes" id="UP000552309"/>
    </source>
</evidence>
<accession>A0AB73HAC6</accession>
<gene>
    <name evidence="1" type="ORF">HCA89_11120</name>
</gene>
<dbReference type="AlphaFoldDB" id="A0AB73HAC6"/>
<proteinExistence type="predicted"/>
<reference evidence="1 2" key="1">
    <citation type="submission" date="2020-03" db="EMBL/GenBank/DDBJ databases">
        <title>Soil Listeria distribution.</title>
        <authorList>
            <person name="Liao J."/>
            <person name="Wiedmann M."/>
        </authorList>
    </citation>
    <scope>NUCLEOTIDE SEQUENCE [LARGE SCALE GENOMIC DNA]</scope>
    <source>
        <strain evidence="1 2">FSL L7-0297</strain>
    </source>
</reference>
<protein>
    <recommendedName>
        <fullName evidence="3">Phage protein</fullName>
    </recommendedName>
</protein>
<evidence type="ECO:0008006" key="3">
    <source>
        <dbReference type="Google" id="ProtNLM"/>
    </source>
</evidence>
<name>A0AB73HAC6_LISIO</name>